<evidence type="ECO:0000313" key="6">
    <source>
        <dbReference type="Proteomes" id="UP000032221"/>
    </source>
</evidence>
<dbReference type="OrthoDB" id="4741753at2"/>
<dbReference type="PANTHER" id="PTHR33371:SF16">
    <property type="entry name" value="MCE-FAMILY PROTEIN MCE3F"/>
    <property type="match status" value="1"/>
</dbReference>
<dbReference type="RefSeq" id="WP_043986978.1">
    <property type="nucleotide sequence ID" value="NZ_JXST01000030.1"/>
</dbReference>
<organism evidence="5 6">
    <name type="scientific">Mycolicibacterium llatzerense</name>
    <dbReference type="NCBI Taxonomy" id="280871"/>
    <lineage>
        <taxon>Bacteria</taxon>
        <taxon>Bacillati</taxon>
        <taxon>Actinomycetota</taxon>
        <taxon>Actinomycetes</taxon>
        <taxon>Mycobacteriales</taxon>
        <taxon>Mycobacteriaceae</taxon>
        <taxon>Mycolicibacterium</taxon>
    </lineage>
</organism>
<reference evidence="5 6" key="1">
    <citation type="submission" date="2015-01" db="EMBL/GenBank/DDBJ databases">
        <title>Genome sequence of Mycobacterium llatzerense and Mycobacterium immunogenum recovered from brain abscess.</title>
        <authorList>
            <person name="Greninger A.L."/>
            <person name="Langelier C."/>
            <person name="Cunningham G."/>
            <person name="Chiu C.Y."/>
            <person name="Miller S."/>
        </authorList>
    </citation>
    <scope>NUCLEOTIDE SEQUENCE [LARGE SCALE GENOMIC DNA]</scope>
    <source>
        <strain evidence="5 6">CLUC14</strain>
    </source>
</reference>
<dbReference type="InterPro" id="IPR005693">
    <property type="entry name" value="Mce"/>
</dbReference>
<dbReference type="NCBIfam" id="TIGR00996">
    <property type="entry name" value="Mtu_fam_mce"/>
    <property type="match status" value="1"/>
</dbReference>
<dbReference type="GO" id="GO:0005576">
    <property type="term" value="C:extracellular region"/>
    <property type="evidence" value="ECO:0007669"/>
    <property type="project" value="TreeGrafter"/>
</dbReference>
<feature type="domain" description="Mammalian cell entry C-terminal" evidence="4">
    <location>
        <begin position="125"/>
        <end position="285"/>
    </location>
</feature>
<evidence type="ECO:0000313" key="5">
    <source>
        <dbReference type="EMBL" id="KIU15227.1"/>
    </source>
</evidence>
<feature type="region of interest" description="Disordered" evidence="1">
    <location>
        <begin position="399"/>
        <end position="528"/>
    </location>
</feature>
<sequence>MLTRLIRWQLTIFAVVSVFAVGAVAIFYLRVPEALGIGRYDVTANFAASGGLYSNANVTYRGTTVGRVTTVDLTDKLSVDVHMRLNSGIAIPANVTASAKSVSAIGEQYVDLIPPASDGPLGPVLHDGSVIDRSHTALSGDIAGLLRQAQGLVDSLDQSKLKELLRETAAAFNGAGPDLARLVNSASALLDQLSAHAEDTTVLIDRIGPFLDAQIRSGDNIAALADRLSRFTTNVRTADPQLRSLLDIAPAAATAVTRTFDGIRPSFPMLAANLANFGRIGVIYHKSIEQTLVVLPAVTAVLISAAEQLPPDEGVKVDFKLGLGDPPPCNVGFIPPTLIRSPGDQTLRDLPKDLYCKVPQSSSVVVRGARNYPCQEFPGKRAPTVALCRDPQGYVPIGNQAWRGPAVPEDTPITDPRNILPPNKYPFIPPGADYDPGPPVTQLPPGVAPGPGPAEYAPYPLPVPPATPGPPPAPLPYAPPADQHIPPYGQKPPQPQKDPSTNAPANWRSAGATNSSEAASPNPIRPQLATYDSANGLFQDHNGDIGVFAVDDSKRLPTESWVDLMRAPRQQS</sequence>
<evidence type="ECO:0000259" key="4">
    <source>
        <dbReference type="Pfam" id="PF11887"/>
    </source>
</evidence>
<dbReference type="PANTHER" id="PTHR33371">
    <property type="entry name" value="INTERMEMBRANE PHOSPHOLIPID TRANSPORT SYSTEM BINDING PROTEIN MLAD-RELATED"/>
    <property type="match status" value="1"/>
</dbReference>
<proteinExistence type="predicted"/>
<dbReference type="STRING" id="280871.TL10_19940"/>
<dbReference type="InterPro" id="IPR003399">
    <property type="entry name" value="Mce/MlaD"/>
</dbReference>
<protein>
    <submittedName>
        <fullName evidence="5">Mammalian cell entry protein</fullName>
    </submittedName>
</protein>
<accession>A0A0D1LAL8</accession>
<gene>
    <name evidence="5" type="ORF">TL10_19940</name>
</gene>
<keyword evidence="6" id="KW-1185">Reference proteome</keyword>
<keyword evidence="2" id="KW-1133">Transmembrane helix</keyword>
<feature type="compositionally biased region" description="Pro residues" evidence="1">
    <location>
        <begin position="459"/>
        <end position="479"/>
    </location>
</feature>
<dbReference type="Pfam" id="PF02470">
    <property type="entry name" value="MlaD"/>
    <property type="match status" value="1"/>
</dbReference>
<dbReference type="AlphaFoldDB" id="A0A0D1LAL8"/>
<keyword evidence="2" id="KW-0472">Membrane</keyword>
<feature type="compositionally biased region" description="Pro residues" evidence="1">
    <location>
        <begin position="436"/>
        <end position="452"/>
    </location>
</feature>
<evidence type="ECO:0000256" key="1">
    <source>
        <dbReference type="SAM" id="MobiDB-lite"/>
    </source>
</evidence>
<keyword evidence="2" id="KW-0812">Transmembrane</keyword>
<name>A0A0D1LAL8_9MYCO</name>
<evidence type="ECO:0000259" key="3">
    <source>
        <dbReference type="Pfam" id="PF02470"/>
    </source>
</evidence>
<evidence type="ECO:0000256" key="2">
    <source>
        <dbReference type="SAM" id="Phobius"/>
    </source>
</evidence>
<dbReference type="InterPro" id="IPR052336">
    <property type="entry name" value="MlaD_Phospholipid_Transporter"/>
</dbReference>
<feature type="transmembrane region" description="Helical" evidence="2">
    <location>
        <begin position="6"/>
        <end position="29"/>
    </location>
</feature>
<dbReference type="Pfam" id="PF11887">
    <property type="entry name" value="Mce4_CUP1"/>
    <property type="match status" value="1"/>
</dbReference>
<dbReference type="Proteomes" id="UP000032221">
    <property type="component" value="Unassembled WGS sequence"/>
</dbReference>
<dbReference type="EMBL" id="JXST01000030">
    <property type="protein sequence ID" value="KIU15227.1"/>
    <property type="molecule type" value="Genomic_DNA"/>
</dbReference>
<dbReference type="InterPro" id="IPR024516">
    <property type="entry name" value="Mce_C"/>
</dbReference>
<feature type="domain" description="Mce/MlaD" evidence="3">
    <location>
        <begin position="40"/>
        <end position="115"/>
    </location>
</feature>
<dbReference type="PATRIC" id="fig|280871.6.peg.4132"/>
<comment type="caution">
    <text evidence="5">The sequence shown here is derived from an EMBL/GenBank/DDBJ whole genome shotgun (WGS) entry which is preliminary data.</text>
</comment>